<feature type="domain" description="BFN" evidence="2">
    <location>
        <begin position="1"/>
        <end position="128"/>
    </location>
</feature>
<dbReference type="Gene3D" id="3.10.690.10">
    <property type="entry name" value="Bifunctional nuclease domain"/>
    <property type="match status" value="1"/>
</dbReference>
<dbReference type="GO" id="GO:0004518">
    <property type="term" value="F:nuclease activity"/>
    <property type="evidence" value="ECO:0007669"/>
    <property type="project" value="InterPro"/>
</dbReference>
<evidence type="ECO:0000313" key="4">
    <source>
        <dbReference type="Proteomes" id="UP000886842"/>
    </source>
</evidence>
<gene>
    <name evidence="3" type="ORF">IAA98_08815</name>
</gene>
<feature type="region of interest" description="Disordered" evidence="1">
    <location>
        <begin position="145"/>
        <end position="189"/>
    </location>
</feature>
<dbReference type="AlphaFoldDB" id="A0A9D1GYC7"/>
<evidence type="ECO:0000313" key="3">
    <source>
        <dbReference type="EMBL" id="HIT75672.1"/>
    </source>
</evidence>
<dbReference type="PANTHER" id="PTHR15160:SF1">
    <property type="entry name" value="VON HIPPEL-LINDAU DISEASE TUMOR SUPPRESSOR"/>
    <property type="match status" value="1"/>
</dbReference>
<comment type="caution">
    <text evidence="3">The sequence shown here is derived from an EMBL/GenBank/DDBJ whole genome shotgun (WGS) entry which is preliminary data.</text>
</comment>
<sequence>MREMDVVGVRVEMPANQPMVLLREVIGQRYLPVWIGAAEASAIANAQDGVLPPRPLTHDLMVDVLQALGHRLSAVHIVKLEKGNFHANLVIDGTEISSRTSDAIALALRTGCDIFCTEAILDEAGIEVPEEADDEVERFREFLDQVSADDFVTGEEPDAEPDSDDEADSDADQDSDDTAEDEQGGPDRE</sequence>
<dbReference type="PROSITE" id="PS51658">
    <property type="entry name" value="BFN"/>
    <property type="match status" value="1"/>
</dbReference>
<evidence type="ECO:0000256" key="1">
    <source>
        <dbReference type="SAM" id="MobiDB-lite"/>
    </source>
</evidence>
<name>A0A9D1GYC7_9ACTN</name>
<protein>
    <submittedName>
        <fullName evidence="3">Bifunctional nuclease family protein</fullName>
    </submittedName>
</protein>
<dbReference type="InterPro" id="IPR003729">
    <property type="entry name" value="Bi_nuclease_dom"/>
</dbReference>
<reference evidence="3" key="1">
    <citation type="submission" date="2020-10" db="EMBL/GenBank/DDBJ databases">
        <authorList>
            <person name="Gilroy R."/>
        </authorList>
    </citation>
    <scope>NUCLEOTIDE SEQUENCE</scope>
    <source>
        <strain evidence="3">ChiGjej1B1-24693</strain>
    </source>
</reference>
<dbReference type="SUPFAM" id="SSF103256">
    <property type="entry name" value="Hypothetical protein TM0160"/>
    <property type="match status" value="1"/>
</dbReference>
<reference evidence="3" key="2">
    <citation type="journal article" date="2021" name="PeerJ">
        <title>Extensive microbial diversity within the chicken gut microbiome revealed by metagenomics and culture.</title>
        <authorList>
            <person name="Gilroy R."/>
            <person name="Ravi A."/>
            <person name="Getino M."/>
            <person name="Pursley I."/>
            <person name="Horton D.L."/>
            <person name="Alikhan N.F."/>
            <person name="Baker D."/>
            <person name="Gharbi K."/>
            <person name="Hall N."/>
            <person name="Watson M."/>
            <person name="Adriaenssens E.M."/>
            <person name="Foster-Nyarko E."/>
            <person name="Jarju S."/>
            <person name="Secka A."/>
            <person name="Antonio M."/>
            <person name="Oren A."/>
            <person name="Chaudhuri R.R."/>
            <person name="La Ragione R."/>
            <person name="Hildebrand F."/>
            <person name="Pallen M.J."/>
        </authorList>
    </citation>
    <scope>NUCLEOTIDE SEQUENCE</scope>
    <source>
        <strain evidence="3">ChiGjej1B1-24693</strain>
    </source>
</reference>
<evidence type="ECO:0000259" key="2">
    <source>
        <dbReference type="PROSITE" id="PS51658"/>
    </source>
</evidence>
<dbReference type="InterPro" id="IPR036104">
    <property type="entry name" value="BFN_sf"/>
</dbReference>
<proteinExistence type="predicted"/>
<accession>A0A9D1GYC7</accession>
<organism evidence="3 4">
    <name type="scientific">Candidatus Avipropionibacterium avicola</name>
    <dbReference type="NCBI Taxonomy" id="2840701"/>
    <lineage>
        <taxon>Bacteria</taxon>
        <taxon>Bacillati</taxon>
        <taxon>Actinomycetota</taxon>
        <taxon>Actinomycetes</taxon>
        <taxon>Propionibacteriales</taxon>
        <taxon>Propionibacteriaceae</taxon>
        <taxon>Propionibacteriaceae incertae sedis</taxon>
        <taxon>Candidatus Avipropionibacterium</taxon>
    </lineage>
</organism>
<dbReference type="Proteomes" id="UP000886842">
    <property type="component" value="Unassembled WGS sequence"/>
</dbReference>
<dbReference type="Pfam" id="PF02577">
    <property type="entry name" value="BFN_dom"/>
    <property type="match status" value="1"/>
</dbReference>
<dbReference type="EMBL" id="DVLP01000265">
    <property type="protein sequence ID" value="HIT75672.1"/>
    <property type="molecule type" value="Genomic_DNA"/>
</dbReference>
<dbReference type="PANTHER" id="PTHR15160">
    <property type="entry name" value="VON HIPPEL-LINDAU PROTEIN"/>
    <property type="match status" value="1"/>
</dbReference>
<feature type="compositionally biased region" description="Acidic residues" evidence="1">
    <location>
        <begin position="152"/>
        <end position="189"/>
    </location>
</feature>